<dbReference type="Proteomes" id="UP000215199">
    <property type="component" value="Unassembled WGS sequence"/>
</dbReference>
<dbReference type="Gene3D" id="1.10.10.10">
    <property type="entry name" value="Winged helix-like DNA-binding domain superfamily/Winged helix DNA-binding domain"/>
    <property type="match status" value="1"/>
</dbReference>
<dbReference type="PANTHER" id="PTHR33164:SF57">
    <property type="entry name" value="MARR-FAMILY TRANSCRIPTIONAL REGULATOR"/>
    <property type="match status" value="1"/>
</dbReference>
<gene>
    <name evidence="2" type="ORF">CF165_43440</name>
</gene>
<dbReference type="InterPro" id="IPR036390">
    <property type="entry name" value="WH_DNA-bd_sf"/>
</dbReference>
<reference evidence="3" key="1">
    <citation type="submission" date="2017-07" db="EMBL/GenBank/DDBJ databases">
        <title>Comparative genome mining reveals phylogenetic distribution patterns of secondary metabolites in Amycolatopsis.</title>
        <authorList>
            <person name="Adamek M."/>
            <person name="Alanjary M."/>
            <person name="Sales-Ortells H."/>
            <person name="Goodfellow M."/>
            <person name="Bull A.T."/>
            <person name="Kalinowski J."/>
            <person name="Ziemert N."/>
        </authorList>
    </citation>
    <scope>NUCLEOTIDE SEQUENCE [LARGE SCALE GENOMIC DNA]</scope>
    <source>
        <strain evidence="3">H5</strain>
    </source>
</reference>
<dbReference type="SMART" id="SM00347">
    <property type="entry name" value="HTH_MARR"/>
    <property type="match status" value="1"/>
</dbReference>
<dbReference type="InterPro" id="IPR000835">
    <property type="entry name" value="HTH_MarR-typ"/>
</dbReference>
<sequence length="154" mass="16847">MTEPLLELLPRLTQLSTTLSRGQLYERATAAAGVSLERPAMTILVVLATAGEPLRIGRIAEQMQVAGPHVTRHVQGLEHRGLVERVVDAGDQRARLIALTAAGRAVTDRYLGTVSGWFTDALAGWTARERSELTRLLGRMVDDLTEHLSAELRD</sequence>
<dbReference type="GO" id="GO:0003700">
    <property type="term" value="F:DNA-binding transcription factor activity"/>
    <property type="evidence" value="ECO:0007669"/>
    <property type="project" value="InterPro"/>
</dbReference>
<comment type="caution">
    <text evidence="2">The sequence shown here is derived from an EMBL/GenBank/DDBJ whole genome shotgun (WGS) entry which is preliminary data.</text>
</comment>
<accession>A0A229SNP6</accession>
<dbReference type="RefSeq" id="WP_093953423.1">
    <property type="nucleotide sequence ID" value="NZ_NMUL01000064.1"/>
</dbReference>
<dbReference type="AlphaFoldDB" id="A0A229SNP6"/>
<evidence type="ECO:0000313" key="3">
    <source>
        <dbReference type="Proteomes" id="UP000215199"/>
    </source>
</evidence>
<name>A0A229SNP6_9PSEU</name>
<dbReference type="SUPFAM" id="SSF46785">
    <property type="entry name" value="Winged helix' DNA-binding domain"/>
    <property type="match status" value="1"/>
</dbReference>
<dbReference type="PANTHER" id="PTHR33164">
    <property type="entry name" value="TRANSCRIPTIONAL REGULATOR, MARR FAMILY"/>
    <property type="match status" value="1"/>
</dbReference>
<dbReference type="GO" id="GO:0006950">
    <property type="term" value="P:response to stress"/>
    <property type="evidence" value="ECO:0007669"/>
    <property type="project" value="TreeGrafter"/>
</dbReference>
<dbReference type="OrthoDB" id="4485201at2"/>
<proteinExistence type="predicted"/>
<dbReference type="InterPro" id="IPR036388">
    <property type="entry name" value="WH-like_DNA-bd_sf"/>
</dbReference>
<evidence type="ECO:0000313" key="2">
    <source>
        <dbReference type="EMBL" id="OXM60281.1"/>
    </source>
</evidence>
<keyword evidence="3" id="KW-1185">Reference proteome</keyword>
<protein>
    <submittedName>
        <fullName evidence="2">MarR family transcriptional regulator</fullName>
    </submittedName>
</protein>
<dbReference type="PRINTS" id="PR00598">
    <property type="entry name" value="HTHMARR"/>
</dbReference>
<feature type="domain" description="HTH marR-type" evidence="1">
    <location>
        <begin position="5"/>
        <end position="142"/>
    </location>
</feature>
<dbReference type="InterPro" id="IPR039422">
    <property type="entry name" value="MarR/SlyA-like"/>
</dbReference>
<organism evidence="2 3">
    <name type="scientific">Amycolatopsis vastitatis</name>
    <dbReference type="NCBI Taxonomy" id="1905142"/>
    <lineage>
        <taxon>Bacteria</taxon>
        <taxon>Bacillati</taxon>
        <taxon>Actinomycetota</taxon>
        <taxon>Actinomycetes</taxon>
        <taxon>Pseudonocardiales</taxon>
        <taxon>Pseudonocardiaceae</taxon>
        <taxon>Amycolatopsis</taxon>
    </lineage>
</organism>
<evidence type="ECO:0000259" key="1">
    <source>
        <dbReference type="PROSITE" id="PS50995"/>
    </source>
</evidence>
<dbReference type="PROSITE" id="PS50995">
    <property type="entry name" value="HTH_MARR_2"/>
    <property type="match status" value="1"/>
</dbReference>
<dbReference type="EMBL" id="NMUL01000064">
    <property type="protein sequence ID" value="OXM60281.1"/>
    <property type="molecule type" value="Genomic_DNA"/>
</dbReference>
<dbReference type="Pfam" id="PF12802">
    <property type="entry name" value="MarR_2"/>
    <property type="match status" value="1"/>
</dbReference>